<dbReference type="EMBL" id="JAKREW010000056">
    <property type="protein sequence ID" value="MCG7508864.1"/>
    <property type="molecule type" value="Genomic_DNA"/>
</dbReference>
<dbReference type="InterPro" id="IPR032876">
    <property type="entry name" value="J_dom"/>
</dbReference>
<evidence type="ECO:0000313" key="4">
    <source>
        <dbReference type="Proteomes" id="UP001201701"/>
    </source>
</evidence>
<sequence>MKSFRILALSGVCLPALSTHAFADPVSIGSWVISSLLSVGAGGILPAVSAAAIGNVVIGAALIGASLLQSVLGRAPKINPGDFKSTFETGDSSEIRAVGRVRVGGLKAFGNTKDGRDRYRLICHTRGKATAVEQHFLGGREVTVEADGQVSSPPWAKPGGSWVYIKSKVGDGTETAWADLLAAFPSLWSADHRVRGIAQSLIKYISPGFGSTEDQEKFQKLYQSGAPDYERVQRSEPVYDPRAGQSATNEATWAYRDNGPLCGAHILRSYPSLKVSDFNYVGIAAEATKGDALVATLTGTEPRSRCWGMWTSETPRGDVMDQLLKSIGAEIVPTDDNSFVLRLIDDVRAPEIVFPEKHLLDLQLRSGPESVERPNICRIKYYAPERNYEMTEIDLTGIAWARAQGEVERVGEQYMDIELPFCPSASQAQRIGRRLFALARADAGVATFNMVGLAAWGKTTAGIPLPDIGVTETCAIGTPRVNDEEGTVEIPFVVWPDLEPWNPATMEAAAPPVVPEMAYESELDTPAAPSAATVVQYPDTSYETRVKFSAVTGGTIAEAVFRSYSGPNPSPFASMSEYAGAGGVWYGLATTNTNGQKTEFKSRFFNAEDEGSYYSPLLTVDPLTIDNTVPTTPTTVKTSDGGGNTTITAKTTQLHVARLVIQRLSGSTWTDVADSQGRPEVVLSFTGPGLTSAYRAIAYTSNGTASPPA</sequence>
<keyword evidence="4" id="KW-1185">Reference proteome</keyword>
<feature type="chain" id="PRO_5046663384" evidence="1">
    <location>
        <begin position="24"/>
        <end position="709"/>
    </location>
</feature>
<evidence type="ECO:0000256" key="1">
    <source>
        <dbReference type="SAM" id="SignalP"/>
    </source>
</evidence>
<feature type="signal peptide" evidence="1">
    <location>
        <begin position="1"/>
        <end position="23"/>
    </location>
</feature>
<feature type="domain" description="Tip attachment protein J" evidence="2">
    <location>
        <begin position="370"/>
        <end position="448"/>
    </location>
</feature>
<proteinExistence type="predicted"/>
<reference evidence="3 4" key="1">
    <citation type="submission" date="2022-02" db="EMBL/GenBank/DDBJ databases">
        <title>Draft genome sequence of Mezorhizobium retamae strain IRAMC:0171 isolated from Retama raetam nodules.</title>
        <authorList>
            <person name="Bengaied R."/>
            <person name="Sbissi I."/>
            <person name="Huber K."/>
            <person name="Ghodbane F."/>
            <person name="Nouioui I."/>
            <person name="Tarhouni M."/>
            <person name="Gtari M."/>
        </authorList>
    </citation>
    <scope>NUCLEOTIDE SEQUENCE [LARGE SCALE GENOMIC DNA]</scope>
    <source>
        <strain evidence="3 4">IRAMC:0171</strain>
    </source>
</reference>
<evidence type="ECO:0000259" key="2">
    <source>
        <dbReference type="Pfam" id="PF13550"/>
    </source>
</evidence>
<organism evidence="3 4">
    <name type="scientific">Mesorhizobium retamae</name>
    <dbReference type="NCBI Taxonomy" id="2912854"/>
    <lineage>
        <taxon>Bacteria</taxon>
        <taxon>Pseudomonadati</taxon>
        <taxon>Pseudomonadota</taxon>
        <taxon>Alphaproteobacteria</taxon>
        <taxon>Hyphomicrobiales</taxon>
        <taxon>Phyllobacteriaceae</taxon>
        <taxon>Mesorhizobium</taxon>
    </lineage>
</organism>
<protein>
    <submittedName>
        <fullName evidence="3">Phage tail protein</fullName>
    </submittedName>
</protein>
<dbReference type="Pfam" id="PF13550">
    <property type="entry name" value="Phage-tail_3"/>
    <property type="match status" value="1"/>
</dbReference>
<comment type="caution">
    <text evidence="3">The sequence shown here is derived from an EMBL/GenBank/DDBJ whole genome shotgun (WGS) entry which is preliminary data.</text>
</comment>
<evidence type="ECO:0000313" key="3">
    <source>
        <dbReference type="EMBL" id="MCG7508864.1"/>
    </source>
</evidence>
<gene>
    <name evidence="3" type="ORF">L4923_27895</name>
</gene>
<keyword evidence="1" id="KW-0732">Signal</keyword>
<dbReference type="RefSeq" id="WP_239370367.1">
    <property type="nucleotide sequence ID" value="NZ_JAKREW010000056.1"/>
</dbReference>
<name>A0ABS9QN36_9HYPH</name>
<dbReference type="Proteomes" id="UP001201701">
    <property type="component" value="Unassembled WGS sequence"/>
</dbReference>
<accession>A0ABS9QN36</accession>